<evidence type="ECO:0000313" key="8">
    <source>
        <dbReference type="Proteomes" id="UP001273768"/>
    </source>
</evidence>
<dbReference type="EMBL" id="JABFFQ010000004">
    <property type="protein sequence ID" value="MDV4342836.1"/>
    <property type="molecule type" value="Genomic_DNA"/>
</dbReference>
<dbReference type="SUPFAM" id="SSF48371">
    <property type="entry name" value="ARM repeat"/>
    <property type="match status" value="1"/>
</dbReference>
<dbReference type="PROSITE" id="PS51194">
    <property type="entry name" value="HELICASE_CTER"/>
    <property type="match status" value="1"/>
</dbReference>
<sequence>MKRLRQDEIDYLKHPERFTFDYFRAKTLDPLPEAAALGIADEELLNYYDNRYHKDARFVLRLDPNDGHYATLEDWVAGAAYRIARERMGDPEAFRKAAKEFTAFRVGSVNALHPYPELQKIQILKKIALELRMQPAMIDEIAHLFSVGSSVFAMELFTRLAESGHLETFAGRLSQTEEKLARLSTRPVLLYTLWNHQKTALEAWLGSGGKGVLEMATATGKTMVGLAAAEKLFKLHGSLRVLVLAHSRALLDQWRRETIEKLGFVGGSNGDYRSPLNYDDRFVVEFDTLQKVYKNPGAYATDLLIVDEVHHGAGLRFREALEVPCRWKMGLSATVEGAERGQVLDRYLGKTVYTFTLKEARERGVVPDFNLYVHKTFLDIAEDVEFREISEHIKKLLNYINTNDQILIQILSGHKFSRFESLGDFVKLMRNSRYSETEVPEEWQKLVGLIYRRRLIIHRSAPKMEQAIRLIKQLGNRKKCVVFSMDIETCERIYRSVKDSVPAYRVHSDLHPDDVKRTLNAFRNCTAGVLIAPKMLDEGLDVPDAEIGINVASAKTRLQLVQRMGRILRNRPDKQPIFHHFVALPRNFVAAEDSFSYMSDLAWIQDIALKLGIALELYDPENSEILDLEKQSEEVVRSYYRVRECIVTDDFGTIYVKNIVNSIRSEARRRLIELLENQSSSVTDEQWLHLLRRAYGDEPMNNVSSLRWLLIISGRDSKTLQSLLLNGKRDLQTSPQPTGSPEIPKIGIVEHTTGAADRRVAELITALKSETDQRKRDRAAQNLMNIGQPAVEPLIAELKSADRRTKVNIIRGLRVIRDRKSVDPLTECLRHPDREIRKSAADALGTIGDPRARLALTMAQRDRDPAVKTAVKRALEKLRED</sequence>
<name>A0ABU3Z225_9EURY</name>
<feature type="domain" description="Helicase C-terminal" evidence="6">
    <location>
        <begin position="466"/>
        <end position="621"/>
    </location>
</feature>
<protein>
    <submittedName>
        <fullName evidence="7">DEAD/DEAH box helicase family protein</fullName>
    </submittedName>
</protein>
<dbReference type="Pfam" id="PF13646">
    <property type="entry name" value="HEAT_2"/>
    <property type="match status" value="1"/>
</dbReference>
<keyword evidence="2" id="KW-0378">Hydrolase</keyword>
<dbReference type="PANTHER" id="PTHR11274">
    <property type="entry name" value="RAD25/XP-B DNA REPAIR HELICASE"/>
    <property type="match status" value="1"/>
</dbReference>
<dbReference type="GO" id="GO:0004386">
    <property type="term" value="F:helicase activity"/>
    <property type="evidence" value="ECO:0007669"/>
    <property type="project" value="UniProtKB-KW"/>
</dbReference>
<dbReference type="PANTHER" id="PTHR11274:SF0">
    <property type="entry name" value="GENERAL TRANSCRIPTION AND DNA REPAIR FACTOR IIH HELICASE SUBUNIT XPB"/>
    <property type="match status" value="1"/>
</dbReference>
<proteinExistence type="predicted"/>
<evidence type="ECO:0000256" key="2">
    <source>
        <dbReference type="ARBA" id="ARBA00022801"/>
    </source>
</evidence>
<dbReference type="InterPro" id="IPR006935">
    <property type="entry name" value="Helicase/UvrB_N"/>
</dbReference>
<dbReference type="RefSeq" id="WP_317296022.1">
    <property type="nucleotide sequence ID" value="NZ_JABFFQ010000004.1"/>
</dbReference>
<evidence type="ECO:0000256" key="1">
    <source>
        <dbReference type="ARBA" id="ARBA00022741"/>
    </source>
</evidence>
<dbReference type="Proteomes" id="UP001273768">
    <property type="component" value="Unassembled WGS sequence"/>
</dbReference>
<dbReference type="SMART" id="SM00567">
    <property type="entry name" value="EZ_HEAT"/>
    <property type="match status" value="2"/>
</dbReference>
<dbReference type="InterPro" id="IPR050615">
    <property type="entry name" value="ATP-dep_DNA_Helicase"/>
</dbReference>
<dbReference type="InterPro" id="IPR027417">
    <property type="entry name" value="P-loop_NTPase"/>
</dbReference>
<reference evidence="7 8" key="1">
    <citation type="submission" date="2020-05" db="EMBL/GenBank/DDBJ databases">
        <title>Isolation and characterization of methanoarchaea from a cold seep at offshore SW Taiwan.</title>
        <authorList>
            <person name="Chen Y.-W."/>
            <person name="Chen S.-C."/>
            <person name="Lai M.-C."/>
        </authorList>
    </citation>
    <scope>NUCLEOTIDE SEQUENCE [LARGE SCALE GENOMIC DNA]</scope>
    <source>
        <strain evidence="7 8">YWC-01</strain>
    </source>
</reference>
<dbReference type="InterPro" id="IPR011989">
    <property type="entry name" value="ARM-like"/>
</dbReference>
<keyword evidence="4" id="KW-0067">ATP-binding</keyword>
<dbReference type="InterPro" id="IPR014001">
    <property type="entry name" value="Helicase_ATP-bd"/>
</dbReference>
<dbReference type="SMART" id="SM00490">
    <property type="entry name" value="HELICc"/>
    <property type="match status" value="1"/>
</dbReference>
<dbReference type="SUPFAM" id="SSF52540">
    <property type="entry name" value="P-loop containing nucleoside triphosphate hydrolases"/>
    <property type="match status" value="1"/>
</dbReference>
<keyword evidence="3 7" id="KW-0347">Helicase</keyword>
<keyword evidence="8" id="KW-1185">Reference proteome</keyword>
<organism evidence="7 8">
    <name type="scientific">Methanoculleus nereidis</name>
    <dbReference type="NCBI Taxonomy" id="2735141"/>
    <lineage>
        <taxon>Archaea</taxon>
        <taxon>Methanobacteriati</taxon>
        <taxon>Methanobacteriota</taxon>
        <taxon>Stenosarchaea group</taxon>
        <taxon>Methanomicrobia</taxon>
        <taxon>Methanomicrobiales</taxon>
        <taxon>Methanomicrobiaceae</taxon>
        <taxon>Methanoculleus</taxon>
    </lineage>
</organism>
<dbReference type="Gene3D" id="1.25.10.10">
    <property type="entry name" value="Leucine-rich Repeat Variant"/>
    <property type="match status" value="1"/>
</dbReference>
<dbReference type="Pfam" id="PF00271">
    <property type="entry name" value="Helicase_C"/>
    <property type="match status" value="1"/>
</dbReference>
<evidence type="ECO:0000313" key="7">
    <source>
        <dbReference type="EMBL" id="MDV4342836.1"/>
    </source>
</evidence>
<evidence type="ECO:0000259" key="6">
    <source>
        <dbReference type="PROSITE" id="PS51194"/>
    </source>
</evidence>
<dbReference type="Pfam" id="PF04851">
    <property type="entry name" value="ResIII"/>
    <property type="match status" value="1"/>
</dbReference>
<dbReference type="InterPro" id="IPR001650">
    <property type="entry name" value="Helicase_C-like"/>
</dbReference>
<dbReference type="SMART" id="SM00487">
    <property type="entry name" value="DEXDc"/>
    <property type="match status" value="1"/>
</dbReference>
<feature type="domain" description="Helicase ATP-binding" evidence="5">
    <location>
        <begin position="202"/>
        <end position="340"/>
    </location>
</feature>
<evidence type="ECO:0000259" key="5">
    <source>
        <dbReference type="PROSITE" id="PS51192"/>
    </source>
</evidence>
<dbReference type="InterPro" id="IPR004155">
    <property type="entry name" value="PBS_lyase_HEAT"/>
</dbReference>
<comment type="caution">
    <text evidence="7">The sequence shown here is derived from an EMBL/GenBank/DDBJ whole genome shotgun (WGS) entry which is preliminary data.</text>
</comment>
<keyword evidence="1" id="KW-0547">Nucleotide-binding</keyword>
<dbReference type="PROSITE" id="PS51192">
    <property type="entry name" value="HELICASE_ATP_BIND_1"/>
    <property type="match status" value="1"/>
</dbReference>
<evidence type="ECO:0000256" key="4">
    <source>
        <dbReference type="ARBA" id="ARBA00022840"/>
    </source>
</evidence>
<evidence type="ECO:0000256" key="3">
    <source>
        <dbReference type="ARBA" id="ARBA00022806"/>
    </source>
</evidence>
<dbReference type="InterPro" id="IPR016024">
    <property type="entry name" value="ARM-type_fold"/>
</dbReference>
<dbReference type="Gene3D" id="3.40.50.300">
    <property type="entry name" value="P-loop containing nucleotide triphosphate hydrolases"/>
    <property type="match status" value="2"/>
</dbReference>
<gene>
    <name evidence="7" type="ORF">HL657_06545</name>
</gene>
<accession>A0ABU3Z225</accession>